<evidence type="ECO:0000313" key="4">
    <source>
        <dbReference type="EMBL" id="TBW55499.1"/>
    </source>
</evidence>
<evidence type="ECO:0000256" key="2">
    <source>
        <dbReference type="SAM" id="SignalP"/>
    </source>
</evidence>
<evidence type="ECO:0000259" key="3">
    <source>
        <dbReference type="Pfam" id="PF13511"/>
    </source>
</evidence>
<feature type="region of interest" description="Disordered" evidence="1">
    <location>
        <begin position="48"/>
        <end position="83"/>
    </location>
</feature>
<dbReference type="Pfam" id="PF13511">
    <property type="entry name" value="DUF4124"/>
    <property type="match status" value="1"/>
</dbReference>
<sequence>MRESALFLLCCLLAPATFADVYKCADANGVRYSDTPCGANAETLNLPDSRIGGRFDSNLPARPEPSEPADEPASAPSEPESPCRYIPSTDLRRYILREQVVRGMTKQNVRDAFGTTPEVYPVPQETWVYKTDYYGMLYELTYVYFRDGCVDRVVYRKP</sequence>
<keyword evidence="5" id="KW-1185">Reference proteome</keyword>
<dbReference type="Proteomes" id="UP000313645">
    <property type="component" value="Unassembled WGS sequence"/>
</dbReference>
<name>A0ABY1ZNN9_9GAMM</name>
<gene>
    <name evidence="4" type="ORF">EZI54_11800</name>
</gene>
<feature type="signal peptide" evidence="2">
    <location>
        <begin position="1"/>
        <end position="19"/>
    </location>
</feature>
<accession>A0ABY1ZNN9</accession>
<organism evidence="4 5">
    <name type="scientific">Marinobacter halodurans</name>
    <dbReference type="NCBI Taxonomy" id="2528979"/>
    <lineage>
        <taxon>Bacteria</taxon>
        <taxon>Pseudomonadati</taxon>
        <taxon>Pseudomonadota</taxon>
        <taxon>Gammaproteobacteria</taxon>
        <taxon>Pseudomonadales</taxon>
        <taxon>Marinobacteraceae</taxon>
        <taxon>Marinobacter</taxon>
    </lineage>
</organism>
<proteinExistence type="predicted"/>
<keyword evidence="2" id="KW-0732">Signal</keyword>
<feature type="domain" description="DUF4124" evidence="3">
    <location>
        <begin position="8"/>
        <end position="74"/>
    </location>
</feature>
<dbReference type="RefSeq" id="WP_131482085.1">
    <property type="nucleotide sequence ID" value="NZ_SJDL01000016.1"/>
</dbReference>
<feature type="compositionally biased region" description="Low complexity" evidence="1">
    <location>
        <begin position="71"/>
        <end position="82"/>
    </location>
</feature>
<dbReference type="InterPro" id="IPR025392">
    <property type="entry name" value="DUF4124"/>
</dbReference>
<evidence type="ECO:0000256" key="1">
    <source>
        <dbReference type="SAM" id="MobiDB-lite"/>
    </source>
</evidence>
<feature type="chain" id="PRO_5046485543" evidence="2">
    <location>
        <begin position="20"/>
        <end position="158"/>
    </location>
</feature>
<protein>
    <submittedName>
        <fullName evidence="4">DUF4124 domain-containing protein</fullName>
    </submittedName>
</protein>
<comment type="caution">
    <text evidence="4">The sequence shown here is derived from an EMBL/GenBank/DDBJ whole genome shotgun (WGS) entry which is preliminary data.</text>
</comment>
<reference evidence="4 5" key="1">
    <citation type="submission" date="2019-02" db="EMBL/GenBank/DDBJ databases">
        <title>Marinobacter halodurans sp. nov., a marine bacterium isolated from sea tidal flat.</title>
        <authorList>
            <person name="Yoo Y."/>
            <person name="Lee D.W."/>
            <person name="Kim B.S."/>
            <person name="Kim J.-J."/>
        </authorList>
    </citation>
    <scope>NUCLEOTIDE SEQUENCE [LARGE SCALE GENOMIC DNA]</scope>
    <source>
        <strain evidence="4 5">YJ-S3-2</strain>
    </source>
</reference>
<evidence type="ECO:0000313" key="5">
    <source>
        <dbReference type="Proteomes" id="UP000313645"/>
    </source>
</evidence>
<dbReference type="EMBL" id="SJDL01000016">
    <property type="protein sequence ID" value="TBW55499.1"/>
    <property type="molecule type" value="Genomic_DNA"/>
</dbReference>